<evidence type="ECO:0000256" key="8">
    <source>
        <dbReference type="ARBA" id="ARBA00022801"/>
    </source>
</evidence>
<evidence type="ECO:0000256" key="11">
    <source>
        <dbReference type="ARBA" id="ARBA00023049"/>
    </source>
</evidence>
<comment type="similarity">
    <text evidence="2 14">Belongs to the peptidase M50B family.</text>
</comment>
<keyword evidence="6 14" id="KW-0479">Metal-binding</keyword>
<dbReference type="GO" id="GO:0005886">
    <property type="term" value="C:plasma membrane"/>
    <property type="evidence" value="ECO:0007669"/>
    <property type="project" value="UniProtKB-SubCell"/>
</dbReference>
<dbReference type="EMBL" id="FNKQ01000001">
    <property type="protein sequence ID" value="SDQ15507.1"/>
    <property type="molecule type" value="Genomic_DNA"/>
</dbReference>
<dbReference type="Proteomes" id="UP000255421">
    <property type="component" value="Unassembled WGS sequence"/>
</dbReference>
<dbReference type="PROSITE" id="PS51371">
    <property type="entry name" value="CBS"/>
    <property type="match status" value="1"/>
</dbReference>
<dbReference type="SUPFAM" id="SSF54631">
    <property type="entry name" value="CBS-domain pair"/>
    <property type="match status" value="1"/>
</dbReference>
<reference evidence="20" key="1">
    <citation type="submission" date="2016-10" db="EMBL/GenBank/DDBJ databases">
        <authorList>
            <person name="de Groot N.N."/>
        </authorList>
    </citation>
    <scope>NUCLEOTIDE SEQUENCE [LARGE SCALE GENOMIC DNA]</scope>
    <source>
        <strain evidence="20">CGMCC 1.12397</strain>
    </source>
</reference>
<evidence type="ECO:0000256" key="9">
    <source>
        <dbReference type="ARBA" id="ARBA00022833"/>
    </source>
</evidence>
<feature type="transmembrane region" description="Helical" evidence="14">
    <location>
        <begin position="122"/>
        <end position="142"/>
    </location>
</feature>
<evidence type="ECO:0000313" key="19">
    <source>
        <dbReference type="EMBL" id="RDI72531.1"/>
    </source>
</evidence>
<evidence type="ECO:0000256" key="3">
    <source>
        <dbReference type="ARBA" id="ARBA00022475"/>
    </source>
</evidence>
<dbReference type="OrthoDB" id="12044at2157"/>
<dbReference type="PANTHER" id="PTHR39188">
    <property type="entry name" value="MEMBRANE-ASSOCIATED ZINC METALLOPROTEASE M50B"/>
    <property type="match status" value="1"/>
</dbReference>
<evidence type="ECO:0000256" key="1">
    <source>
        <dbReference type="ARBA" id="ARBA00004651"/>
    </source>
</evidence>
<dbReference type="Proteomes" id="UP000199289">
    <property type="component" value="Unassembled WGS sequence"/>
</dbReference>
<dbReference type="InterPro" id="IPR046342">
    <property type="entry name" value="CBS_dom_sf"/>
</dbReference>
<sequence>MRSFTVGRVWGIPIRINASLLLFLPVLAWLIGSGAQIETYATIVEGFAPGQLDVAALRAGATPWVIGAAAAVGLFVSVLLHELGHSYVARRYGIDIESITLWIFGGVASLRSVPREWDREFWIAVAGPIVSVLTAAACYLAVRFLPLPSGVVVFVVGWLAVTNVTLAVFNMLPAFPMDGGRVLRALLARRRPYAVATRTAARIGVGFAFLFALAGVLWFSPVLFLMAFFVYGAATGESRAVALDDLLDGMTVADLMARDPPTVPAETTVGAFTDRLFAERRTGFALADGGDIAGYVSIEDLRRRKLDDDAPVSAALPDPVPRVDAAADAFEALAELSGAKGGHALVTEGDRVVGVVSQADYARAVQLRRRAPSEGRPTAF</sequence>
<keyword evidence="22" id="KW-1185">Reference proteome</keyword>
<dbReference type="Pfam" id="PF02163">
    <property type="entry name" value="Peptidase_M50"/>
    <property type="match status" value="2"/>
</dbReference>
<evidence type="ECO:0000256" key="7">
    <source>
        <dbReference type="ARBA" id="ARBA00022737"/>
    </source>
</evidence>
<comment type="cofactor">
    <cofactor evidence="14 16">
        <name>Zn(2+)</name>
        <dbReference type="ChEBI" id="CHEBI:29105"/>
    </cofactor>
    <text evidence="14 16">Binds 1 zinc ion per subunit.</text>
</comment>
<dbReference type="GO" id="GO:0006508">
    <property type="term" value="P:proteolysis"/>
    <property type="evidence" value="ECO:0007669"/>
    <property type="project" value="UniProtKB-KW"/>
</dbReference>
<feature type="transmembrane region" description="Helical" evidence="14">
    <location>
        <begin position="59"/>
        <end position="80"/>
    </location>
</feature>
<keyword evidence="5 14" id="KW-0812">Transmembrane</keyword>
<dbReference type="AlphaFoldDB" id="A0A1H0YK00"/>
<feature type="domain" description="CBS" evidence="18">
    <location>
        <begin position="256"/>
        <end position="312"/>
    </location>
</feature>
<evidence type="ECO:0000256" key="16">
    <source>
        <dbReference type="PIRSR" id="PIRSR006404-2"/>
    </source>
</evidence>
<gene>
    <name evidence="19" type="ORF">DWB78_12835</name>
    <name evidence="20" type="ORF">SAMN05216278_0683</name>
</gene>
<keyword evidence="10 14" id="KW-1133">Transmembrane helix</keyword>
<evidence type="ECO:0000256" key="17">
    <source>
        <dbReference type="PROSITE-ProRule" id="PRU00703"/>
    </source>
</evidence>
<evidence type="ECO:0000256" key="4">
    <source>
        <dbReference type="ARBA" id="ARBA00022670"/>
    </source>
</evidence>
<evidence type="ECO:0000256" key="15">
    <source>
        <dbReference type="PIRSR" id="PIRSR006404-1"/>
    </source>
</evidence>
<dbReference type="GO" id="GO:0046872">
    <property type="term" value="F:metal ion binding"/>
    <property type="evidence" value="ECO:0007669"/>
    <property type="project" value="UniProtKB-UniRule"/>
</dbReference>
<evidence type="ECO:0000313" key="22">
    <source>
        <dbReference type="Proteomes" id="UP000255421"/>
    </source>
</evidence>
<evidence type="ECO:0000313" key="20">
    <source>
        <dbReference type="EMBL" id="SDQ15507.1"/>
    </source>
</evidence>
<reference evidence="21" key="2">
    <citation type="submission" date="2016-10" db="EMBL/GenBank/DDBJ databases">
        <authorList>
            <person name="Varghese N."/>
            <person name="Submissions S."/>
        </authorList>
    </citation>
    <scope>NUCLEOTIDE SEQUENCE [LARGE SCALE GENOMIC DNA]</scope>
    <source>
        <strain evidence="21">CGMCC 1.12397</strain>
    </source>
</reference>
<keyword evidence="12 17" id="KW-0129">CBS domain</keyword>
<protein>
    <recommendedName>
        <fullName evidence="14">Zinc metalloprotease</fullName>
    </recommendedName>
</protein>
<dbReference type="RefSeq" id="WP_092532899.1">
    <property type="nucleotide sequence ID" value="NZ_FNKQ01000001.1"/>
</dbReference>
<dbReference type="CDD" id="cd06164">
    <property type="entry name" value="S2P-M50_SpoIVFB_CBS"/>
    <property type="match status" value="1"/>
</dbReference>
<reference evidence="19 22" key="3">
    <citation type="submission" date="2018-07" db="EMBL/GenBank/DDBJ databases">
        <title>Genome sequence of extremly halophilic archaeon Halopelagius longus strain BC12-B1.</title>
        <authorList>
            <person name="Zhang X."/>
        </authorList>
    </citation>
    <scope>NUCLEOTIDE SEQUENCE [LARGE SCALE GENOMIC DNA]</scope>
    <source>
        <strain evidence="19 22">BC12-B1</strain>
    </source>
</reference>
<dbReference type="PIRSF" id="PIRSF006404">
    <property type="entry name" value="UCP006404_Pept_M50_CBS"/>
    <property type="match status" value="1"/>
</dbReference>
<comment type="subcellular location">
    <subcellularLocation>
        <location evidence="1">Cell membrane</location>
        <topology evidence="1">Multi-pass membrane protein</topology>
    </subcellularLocation>
</comment>
<evidence type="ECO:0000256" key="5">
    <source>
        <dbReference type="ARBA" id="ARBA00022692"/>
    </source>
</evidence>
<dbReference type="InterPro" id="IPR016483">
    <property type="entry name" value="UCP006404_Pept_M50_CBS"/>
</dbReference>
<keyword evidence="9 14" id="KW-0862">Zinc</keyword>
<evidence type="ECO:0000256" key="12">
    <source>
        <dbReference type="ARBA" id="ARBA00023122"/>
    </source>
</evidence>
<accession>A0A1H0YK00</accession>
<dbReference type="GO" id="GO:0008237">
    <property type="term" value="F:metallopeptidase activity"/>
    <property type="evidence" value="ECO:0007669"/>
    <property type="project" value="UniProtKB-UniRule"/>
</dbReference>
<dbReference type="PANTHER" id="PTHR39188:SF3">
    <property type="entry name" value="STAGE IV SPORULATION PROTEIN FB"/>
    <property type="match status" value="1"/>
</dbReference>
<evidence type="ECO:0000313" key="21">
    <source>
        <dbReference type="Proteomes" id="UP000199289"/>
    </source>
</evidence>
<feature type="binding site" evidence="16">
    <location>
        <position position="81"/>
    </location>
    <ligand>
        <name>Zn(2+)</name>
        <dbReference type="ChEBI" id="CHEBI:29105"/>
        <note>catalytic</note>
    </ligand>
</feature>
<feature type="active site" evidence="15">
    <location>
        <position position="82"/>
    </location>
</feature>
<feature type="binding site" evidence="16">
    <location>
        <position position="178"/>
    </location>
    <ligand>
        <name>Zn(2+)</name>
        <dbReference type="ChEBI" id="CHEBI:29105"/>
        <note>catalytic</note>
    </ligand>
</feature>
<feature type="binding site" evidence="16">
    <location>
        <position position="85"/>
    </location>
    <ligand>
        <name>Zn(2+)</name>
        <dbReference type="ChEBI" id="CHEBI:29105"/>
        <note>catalytic</note>
    </ligand>
</feature>
<keyword evidence="3" id="KW-1003">Cell membrane</keyword>
<evidence type="ECO:0000256" key="2">
    <source>
        <dbReference type="ARBA" id="ARBA00007931"/>
    </source>
</evidence>
<dbReference type="InterPro" id="IPR000644">
    <property type="entry name" value="CBS_dom"/>
</dbReference>
<evidence type="ECO:0000256" key="14">
    <source>
        <dbReference type="PIRNR" id="PIRNR006404"/>
    </source>
</evidence>
<feature type="transmembrane region" description="Helical" evidence="14">
    <location>
        <begin position="207"/>
        <end position="231"/>
    </location>
</feature>
<proteinExistence type="inferred from homology"/>
<keyword evidence="8 14" id="KW-0378">Hydrolase</keyword>
<evidence type="ECO:0000256" key="6">
    <source>
        <dbReference type="ARBA" id="ARBA00022723"/>
    </source>
</evidence>
<dbReference type="Pfam" id="PF00571">
    <property type="entry name" value="CBS"/>
    <property type="match status" value="2"/>
</dbReference>
<evidence type="ECO:0000256" key="10">
    <source>
        <dbReference type="ARBA" id="ARBA00022989"/>
    </source>
</evidence>
<evidence type="ECO:0000256" key="13">
    <source>
        <dbReference type="ARBA" id="ARBA00023136"/>
    </source>
</evidence>
<keyword evidence="13 14" id="KW-0472">Membrane</keyword>
<name>A0A1H0YK00_9EURY</name>
<feature type="transmembrane region" description="Helical" evidence="14">
    <location>
        <begin position="151"/>
        <end position="172"/>
    </location>
</feature>
<evidence type="ECO:0000259" key="18">
    <source>
        <dbReference type="PROSITE" id="PS51371"/>
    </source>
</evidence>
<comment type="caution">
    <text evidence="14">Lacks conserved residue(s) required for the propagation of feature annotation.</text>
</comment>
<organism evidence="20 21">
    <name type="scientific">Halopelagius longus</name>
    <dbReference type="NCBI Taxonomy" id="1236180"/>
    <lineage>
        <taxon>Archaea</taxon>
        <taxon>Methanobacteriati</taxon>
        <taxon>Methanobacteriota</taxon>
        <taxon>Stenosarchaea group</taxon>
        <taxon>Halobacteria</taxon>
        <taxon>Halobacteriales</taxon>
        <taxon>Haloferacaceae</taxon>
    </lineage>
</organism>
<keyword evidence="7" id="KW-0677">Repeat</keyword>
<dbReference type="EMBL" id="QQST01000001">
    <property type="protein sequence ID" value="RDI72531.1"/>
    <property type="molecule type" value="Genomic_DNA"/>
</dbReference>
<keyword evidence="11 14" id="KW-0482">Metalloprotease</keyword>
<dbReference type="Gene3D" id="3.10.580.10">
    <property type="entry name" value="CBS-domain"/>
    <property type="match status" value="1"/>
</dbReference>
<dbReference type="InterPro" id="IPR008915">
    <property type="entry name" value="Peptidase_M50"/>
</dbReference>
<keyword evidence="4 14" id="KW-0645">Protease</keyword>